<dbReference type="InterPro" id="IPR002213">
    <property type="entry name" value="UDP_glucos_trans"/>
</dbReference>
<feature type="domain" description="Erythromycin biosynthesis protein CIII-like C-terminal" evidence="1">
    <location>
        <begin position="313"/>
        <end position="403"/>
    </location>
</feature>
<sequence length="423" mass="45543">MRVLLITHGSRGDVQPFVALSLALTTAGHEVVLACPAGSASLAKAYCEKVISLDDGTNKLVDDRKAWKAVESNFRGVRGKVLGLQLMWHNRTAMAPVFEDLAVLASYVAGQVDLVVHQVNVPGHAIAEKLGVPAVVVCLQPFWVPTASFPDPLFPFPVPAVLNRASYLTTKTFVRALTGNFGEWRNERLALPDRRYASDVLRNPDGSPAVVLQAFSRHLLPEDVRYPDSVHTPGFFYLNAQPDWSPSLDLSHFLADGPPPVYVGFGSMVGSDPSKTARTVAEAVRKAEVRAVVAVGRGGIRPEVVGKDMFCLDQAPHDWLFPRMAAVVHHGGAGTVGAALAASRPQVVCPFMFDQPYFGRRLHACGVAPPALPLRTLTSDALASAIRQAACDASYAMRAEELGHLVRTENGAHQAVKILETIA</sequence>
<dbReference type="AlphaFoldDB" id="A0A1W2FTS7"/>
<dbReference type="GO" id="GO:0008194">
    <property type="term" value="F:UDP-glycosyltransferase activity"/>
    <property type="evidence" value="ECO:0007669"/>
    <property type="project" value="InterPro"/>
</dbReference>
<dbReference type="Proteomes" id="UP000192674">
    <property type="component" value="Unassembled WGS sequence"/>
</dbReference>
<evidence type="ECO:0000259" key="1">
    <source>
        <dbReference type="Pfam" id="PF06722"/>
    </source>
</evidence>
<reference evidence="2 3" key="1">
    <citation type="submission" date="2017-04" db="EMBL/GenBank/DDBJ databases">
        <authorList>
            <person name="Afonso C.L."/>
            <person name="Miller P.J."/>
            <person name="Scott M.A."/>
            <person name="Spackman E."/>
            <person name="Goraichik I."/>
            <person name="Dimitrov K.M."/>
            <person name="Suarez D.L."/>
            <person name="Swayne D.E."/>
        </authorList>
    </citation>
    <scope>NUCLEOTIDE SEQUENCE [LARGE SCALE GENOMIC DNA]</scope>
    <source>
        <strain evidence="2 3">DSM 43828</strain>
    </source>
</reference>
<dbReference type="CDD" id="cd03784">
    <property type="entry name" value="GT1_Gtf-like"/>
    <property type="match status" value="1"/>
</dbReference>
<dbReference type="Pfam" id="PF06722">
    <property type="entry name" value="EryCIII-like_C"/>
    <property type="match status" value="1"/>
</dbReference>
<dbReference type="OrthoDB" id="3253247at2"/>
<keyword evidence="2" id="KW-0808">Transferase</keyword>
<protein>
    <submittedName>
        <fullName evidence="2">Sterol 3beta-glucosyltransferase</fullName>
    </submittedName>
</protein>
<name>A0A1W2FTS7_KIBAR</name>
<accession>A0A1W2FTS7</accession>
<evidence type="ECO:0000313" key="3">
    <source>
        <dbReference type="Proteomes" id="UP000192674"/>
    </source>
</evidence>
<dbReference type="InterPro" id="IPR050426">
    <property type="entry name" value="Glycosyltransferase_28"/>
</dbReference>
<dbReference type="GO" id="GO:0017000">
    <property type="term" value="P:antibiotic biosynthetic process"/>
    <property type="evidence" value="ECO:0007669"/>
    <property type="project" value="UniProtKB-ARBA"/>
</dbReference>
<dbReference type="FunFam" id="3.40.50.2000:FF:000009">
    <property type="entry name" value="Sterol 3-beta-glucosyltransferase UGT80A2"/>
    <property type="match status" value="1"/>
</dbReference>
<keyword evidence="3" id="KW-1185">Reference proteome</keyword>
<dbReference type="EMBL" id="FWXV01000011">
    <property type="protein sequence ID" value="SMD25008.1"/>
    <property type="molecule type" value="Genomic_DNA"/>
</dbReference>
<evidence type="ECO:0000313" key="2">
    <source>
        <dbReference type="EMBL" id="SMD25008.1"/>
    </source>
</evidence>
<dbReference type="GO" id="GO:0016758">
    <property type="term" value="F:hexosyltransferase activity"/>
    <property type="evidence" value="ECO:0007669"/>
    <property type="project" value="UniProtKB-ARBA"/>
</dbReference>
<gene>
    <name evidence="2" type="ORF">SAMN05661093_08873</name>
</gene>
<dbReference type="SUPFAM" id="SSF53756">
    <property type="entry name" value="UDP-Glycosyltransferase/glycogen phosphorylase"/>
    <property type="match status" value="1"/>
</dbReference>
<dbReference type="RefSeq" id="WP_084433245.1">
    <property type="nucleotide sequence ID" value="NZ_FWXV01000011.1"/>
</dbReference>
<proteinExistence type="predicted"/>
<dbReference type="InterPro" id="IPR010610">
    <property type="entry name" value="EryCIII-like_C"/>
</dbReference>
<dbReference type="PANTHER" id="PTHR48050:SF13">
    <property type="entry name" value="STEROL 3-BETA-GLUCOSYLTRANSFERASE UGT80A2"/>
    <property type="match status" value="1"/>
</dbReference>
<dbReference type="Gene3D" id="3.40.50.2000">
    <property type="entry name" value="Glycogen Phosphorylase B"/>
    <property type="match status" value="2"/>
</dbReference>
<dbReference type="PANTHER" id="PTHR48050">
    <property type="entry name" value="STEROL 3-BETA-GLUCOSYLTRANSFERASE"/>
    <property type="match status" value="1"/>
</dbReference>
<organism evidence="2 3">
    <name type="scientific">Kibdelosporangium aridum</name>
    <dbReference type="NCBI Taxonomy" id="2030"/>
    <lineage>
        <taxon>Bacteria</taxon>
        <taxon>Bacillati</taxon>
        <taxon>Actinomycetota</taxon>
        <taxon>Actinomycetes</taxon>
        <taxon>Pseudonocardiales</taxon>
        <taxon>Pseudonocardiaceae</taxon>
        <taxon>Kibdelosporangium</taxon>
    </lineage>
</organism>